<feature type="region of interest" description="Disordered" evidence="1">
    <location>
        <begin position="1"/>
        <end position="74"/>
    </location>
</feature>
<evidence type="ECO:0000313" key="2">
    <source>
        <dbReference type="EMBL" id="CAD7238264.1"/>
    </source>
</evidence>
<feature type="compositionally biased region" description="Basic and acidic residues" evidence="1">
    <location>
        <begin position="51"/>
        <end position="62"/>
    </location>
</feature>
<sequence>MRAIGRPAIGGAISPPATSPRPPSTPANRRRRCFLDHTSPQRLSWRRRPRRTGEGRRVEQRRPPVPLPSLEPEA</sequence>
<dbReference type="AlphaFoldDB" id="A0A7R8X1R5"/>
<accession>A0A7R8X1R5</accession>
<feature type="non-terminal residue" evidence="2">
    <location>
        <position position="1"/>
    </location>
</feature>
<reference evidence="2" key="1">
    <citation type="submission" date="2020-11" db="EMBL/GenBank/DDBJ databases">
        <authorList>
            <person name="Tran Van P."/>
        </authorList>
    </citation>
    <scope>NUCLEOTIDE SEQUENCE</scope>
</reference>
<gene>
    <name evidence="2" type="ORF">CTOB1V02_LOCUS16079</name>
</gene>
<proteinExistence type="predicted"/>
<feature type="compositionally biased region" description="Pro residues" evidence="1">
    <location>
        <begin position="63"/>
        <end position="74"/>
    </location>
</feature>
<organism evidence="2">
    <name type="scientific">Cyprideis torosa</name>
    <dbReference type="NCBI Taxonomy" id="163714"/>
    <lineage>
        <taxon>Eukaryota</taxon>
        <taxon>Metazoa</taxon>
        <taxon>Ecdysozoa</taxon>
        <taxon>Arthropoda</taxon>
        <taxon>Crustacea</taxon>
        <taxon>Oligostraca</taxon>
        <taxon>Ostracoda</taxon>
        <taxon>Podocopa</taxon>
        <taxon>Podocopida</taxon>
        <taxon>Cytherocopina</taxon>
        <taxon>Cytheroidea</taxon>
        <taxon>Cytherideidae</taxon>
        <taxon>Cyprideis</taxon>
    </lineage>
</organism>
<protein>
    <submittedName>
        <fullName evidence="2">Uncharacterized protein</fullName>
    </submittedName>
</protein>
<name>A0A7R8X1R5_9CRUS</name>
<dbReference type="EMBL" id="OB698731">
    <property type="protein sequence ID" value="CAD7238264.1"/>
    <property type="molecule type" value="Genomic_DNA"/>
</dbReference>
<evidence type="ECO:0000256" key="1">
    <source>
        <dbReference type="SAM" id="MobiDB-lite"/>
    </source>
</evidence>